<sequence length="155" mass="17374">MNSVERVSNVITTNHRGFTSRVPPVTCQDVRIYVWNCRGLARASLRANLFTITSTTGAYMVVTDTSVGSHNAGRLLDKAHHLNYYYSFVEGVAILWDNSKVEVCGFTGYDTDMSCIVKVRTTVSHLTLDLEVCPFSEMFTYVHHKLTTFVVQGLV</sequence>
<gene>
    <name evidence="1" type="ORF">Cgig2_023788</name>
</gene>
<comment type="caution">
    <text evidence="1">The sequence shown here is derived from an EMBL/GenBank/DDBJ whole genome shotgun (WGS) entry which is preliminary data.</text>
</comment>
<evidence type="ECO:0000313" key="2">
    <source>
        <dbReference type="Proteomes" id="UP001153076"/>
    </source>
</evidence>
<keyword evidence="2" id="KW-1185">Reference proteome</keyword>
<accession>A0A9Q1Q4R1</accession>
<proteinExistence type="predicted"/>
<protein>
    <submittedName>
        <fullName evidence="1">Uncharacterized protein</fullName>
    </submittedName>
</protein>
<dbReference type="EMBL" id="JAKOGI010000883">
    <property type="protein sequence ID" value="KAJ8429582.1"/>
    <property type="molecule type" value="Genomic_DNA"/>
</dbReference>
<dbReference type="Proteomes" id="UP001153076">
    <property type="component" value="Unassembled WGS sequence"/>
</dbReference>
<organism evidence="1 2">
    <name type="scientific">Carnegiea gigantea</name>
    <dbReference type="NCBI Taxonomy" id="171969"/>
    <lineage>
        <taxon>Eukaryota</taxon>
        <taxon>Viridiplantae</taxon>
        <taxon>Streptophyta</taxon>
        <taxon>Embryophyta</taxon>
        <taxon>Tracheophyta</taxon>
        <taxon>Spermatophyta</taxon>
        <taxon>Magnoliopsida</taxon>
        <taxon>eudicotyledons</taxon>
        <taxon>Gunneridae</taxon>
        <taxon>Pentapetalae</taxon>
        <taxon>Caryophyllales</taxon>
        <taxon>Cactineae</taxon>
        <taxon>Cactaceae</taxon>
        <taxon>Cactoideae</taxon>
        <taxon>Echinocereeae</taxon>
        <taxon>Carnegiea</taxon>
    </lineage>
</organism>
<evidence type="ECO:0000313" key="1">
    <source>
        <dbReference type="EMBL" id="KAJ8429582.1"/>
    </source>
</evidence>
<reference evidence="1" key="1">
    <citation type="submission" date="2022-04" db="EMBL/GenBank/DDBJ databases">
        <title>Carnegiea gigantea Genome sequencing and assembly v2.</title>
        <authorList>
            <person name="Copetti D."/>
            <person name="Sanderson M.J."/>
            <person name="Burquez A."/>
            <person name="Wojciechowski M.F."/>
        </authorList>
    </citation>
    <scope>NUCLEOTIDE SEQUENCE</scope>
    <source>
        <strain evidence="1">SGP5-SGP5p</strain>
        <tissue evidence="1">Aerial part</tissue>
    </source>
</reference>
<dbReference type="AlphaFoldDB" id="A0A9Q1Q4R1"/>
<name>A0A9Q1Q4R1_9CARY</name>